<reference evidence="4 5" key="1">
    <citation type="submission" date="2019-10" db="EMBL/GenBank/DDBJ databases">
        <title>Genome sequence of Azospirillum melinis.</title>
        <authorList>
            <person name="Ambrosini A."/>
            <person name="Sant'Anna F.H."/>
            <person name="Cassan F.D."/>
            <person name="Souza E.M."/>
            <person name="Passaglia L.M.P."/>
        </authorList>
    </citation>
    <scope>NUCLEOTIDE SEQUENCE [LARGE SCALE GENOMIC DNA]</scope>
    <source>
        <strain evidence="4 5">TMCY0552</strain>
    </source>
</reference>
<name>A0ABX2KFW6_9PROT</name>
<keyword evidence="2" id="KW-0732">Signal</keyword>
<dbReference type="PANTHER" id="PTHR23150">
    <property type="entry name" value="SULFATASE MODIFYING FACTOR 1, 2"/>
    <property type="match status" value="1"/>
</dbReference>
<dbReference type="EMBL" id="WHOS01000034">
    <property type="protein sequence ID" value="NUB02044.1"/>
    <property type="molecule type" value="Genomic_DNA"/>
</dbReference>
<organism evidence="4 5">
    <name type="scientific">Azospirillum melinis</name>
    <dbReference type="NCBI Taxonomy" id="328839"/>
    <lineage>
        <taxon>Bacteria</taxon>
        <taxon>Pseudomonadati</taxon>
        <taxon>Pseudomonadota</taxon>
        <taxon>Alphaproteobacteria</taxon>
        <taxon>Rhodospirillales</taxon>
        <taxon>Azospirillaceae</taxon>
        <taxon>Azospirillum</taxon>
    </lineage>
</organism>
<evidence type="ECO:0000259" key="3">
    <source>
        <dbReference type="Pfam" id="PF03781"/>
    </source>
</evidence>
<feature type="domain" description="Sulfatase-modifying factor enzyme-like" evidence="3">
    <location>
        <begin position="56"/>
        <end position="343"/>
    </location>
</feature>
<dbReference type="Proteomes" id="UP000605086">
    <property type="component" value="Unassembled WGS sequence"/>
</dbReference>
<gene>
    <name evidence="4" type="ORF">GBZ48_22605</name>
</gene>
<evidence type="ECO:0000313" key="5">
    <source>
        <dbReference type="Proteomes" id="UP000605086"/>
    </source>
</evidence>
<proteinExistence type="predicted"/>
<dbReference type="PANTHER" id="PTHR23150:SF19">
    <property type="entry name" value="FORMYLGLYCINE-GENERATING ENZYME"/>
    <property type="match status" value="1"/>
</dbReference>
<dbReference type="RefSeq" id="WP_174473066.1">
    <property type="nucleotide sequence ID" value="NZ_JAGINN010000029.1"/>
</dbReference>
<protein>
    <submittedName>
        <fullName evidence="4">SUMF1/EgtB/PvdO family nonheme iron enzyme</fullName>
    </submittedName>
</protein>
<dbReference type="InterPro" id="IPR005532">
    <property type="entry name" value="SUMF_dom"/>
</dbReference>
<keyword evidence="5" id="KW-1185">Reference proteome</keyword>
<evidence type="ECO:0000256" key="1">
    <source>
        <dbReference type="SAM" id="MobiDB-lite"/>
    </source>
</evidence>
<feature type="signal peptide" evidence="2">
    <location>
        <begin position="1"/>
        <end position="29"/>
    </location>
</feature>
<dbReference type="InterPro" id="IPR051043">
    <property type="entry name" value="Sulfatase_Mod_Factor_Kinase"/>
</dbReference>
<evidence type="ECO:0000256" key="2">
    <source>
        <dbReference type="SAM" id="SignalP"/>
    </source>
</evidence>
<feature type="region of interest" description="Disordered" evidence="1">
    <location>
        <begin position="277"/>
        <end position="300"/>
    </location>
</feature>
<dbReference type="InterPro" id="IPR016187">
    <property type="entry name" value="CTDL_fold"/>
</dbReference>
<comment type="caution">
    <text evidence="4">The sequence shown here is derived from an EMBL/GenBank/DDBJ whole genome shotgun (WGS) entry which is preliminary data.</text>
</comment>
<dbReference type="InterPro" id="IPR042095">
    <property type="entry name" value="SUMF_sf"/>
</dbReference>
<accession>A0ABX2KFW6</accession>
<dbReference type="Pfam" id="PF03781">
    <property type="entry name" value="FGE-sulfatase"/>
    <property type="match status" value="1"/>
</dbReference>
<dbReference type="SUPFAM" id="SSF56436">
    <property type="entry name" value="C-type lectin-like"/>
    <property type="match status" value="1"/>
</dbReference>
<feature type="compositionally biased region" description="Basic and acidic residues" evidence="1">
    <location>
        <begin position="289"/>
        <end position="298"/>
    </location>
</feature>
<dbReference type="Gene3D" id="3.90.1580.10">
    <property type="entry name" value="paralog of FGE (formylglycine-generating enzyme)"/>
    <property type="match status" value="1"/>
</dbReference>
<sequence length="346" mass="37818">MPRRILFPFISLLALCVSIGAAGLSAPHAAPVAPPSEPGLLCQSYSGKPDGGDRHAGMAWVPGGETTIGSDEHYSEEGPATKVRVDGFWMDRTEVTNAQFARFVEATGYVTEAERVVRLAGAGSPRPAGSVVFVSPLDQMGGTNSWWRLMPGANWRHPEGPGSDIEGRRNHPVVHVTHQDALAYARWLGRELPTEAQWEFAARGGLEGAPYAWGGEFTPQGLAMANTWQGFFPIRNTQADGYRATAPVGCFKANGYGLYDMIGNVWEWTSDWYRPRHDGLDSPNPTGPRQEDSYDPRQPDIPSRVIKGGSFLCAQNFCQRYRPASRHPQEVALGASHLGFRTVLMP</sequence>
<evidence type="ECO:0000313" key="4">
    <source>
        <dbReference type="EMBL" id="NUB02044.1"/>
    </source>
</evidence>
<feature type="chain" id="PRO_5045579245" evidence="2">
    <location>
        <begin position="30"/>
        <end position="346"/>
    </location>
</feature>